<accession>A0A433HTB4</accession>
<dbReference type="SUPFAM" id="SSF56784">
    <property type="entry name" value="HAD-like"/>
    <property type="match status" value="1"/>
</dbReference>
<dbReference type="SFLD" id="SFLDS00003">
    <property type="entry name" value="Haloacid_Dehalogenase"/>
    <property type="match status" value="1"/>
</dbReference>
<dbReference type="PROSITE" id="PS01228">
    <property type="entry name" value="COF_1"/>
    <property type="match status" value="1"/>
</dbReference>
<dbReference type="Pfam" id="PF08282">
    <property type="entry name" value="Hydrolase_3"/>
    <property type="match status" value="1"/>
</dbReference>
<dbReference type="GO" id="GO:0016791">
    <property type="term" value="F:phosphatase activity"/>
    <property type="evidence" value="ECO:0007669"/>
    <property type="project" value="UniProtKB-ARBA"/>
</dbReference>
<sequence length="286" mass="31579">MVQYIVSDMDGTLLNKDQKVSKENKEAIERAQNQGVEVIIATGRSFQEARFALDEANLECPVICVNGAVVYTKDGALAASNPMDPDTVKSVIQYLENEGIYFEIYTNDGTYTKNYEKSLATLVDILLTANPDLDPLKVTEQARQRVTVSHIKSIEDYEKLLSISEIEYYKFLIFSNDLQKLGDTASALKENNHLAVSSSGRENLEITSRDAQKGIALEKYVKERGGSLTEAMAIGDNFNDVSMLERVGRSVAMGNAPTKIKNICEFITDTNDENGVANAINKVLKG</sequence>
<evidence type="ECO:0000313" key="1">
    <source>
        <dbReference type="EMBL" id="RUQ31569.1"/>
    </source>
</evidence>
<name>A0A433HTB4_9BACI</name>
<gene>
    <name evidence="1" type="ORF">ELQ35_04265</name>
</gene>
<dbReference type="EMBL" id="RYZZ01000005">
    <property type="protein sequence ID" value="RUQ31569.1"/>
    <property type="molecule type" value="Genomic_DNA"/>
</dbReference>
<dbReference type="InterPro" id="IPR000150">
    <property type="entry name" value="Cof"/>
</dbReference>
<dbReference type="Proteomes" id="UP000267430">
    <property type="component" value="Unassembled WGS sequence"/>
</dbReference>
<dbReference type="Gene3D" id="3.40.50.1000">
    <property type="entry name" value="HAD superfamily/HAD-like"/>
    <property type="match status" value="1"/>
</dbReference>
<dbReference type="SFLD" id="SFLDG01140">
    <property type="entry name" value="C2.B:_Phosphomannomutase_and_P"/>
    <property type="match status" value="1"/>
</dbReference>
<proteinExistence type="predicted"/>
<dbReference type="InterPro" id="IPR023214">
    <property type="entry name" value="HAD_sf"/>
</dbReference>
<dbReference type="PROSITE" id="PS01229">
    <property type="entry name" value="COF_2"/>
    <property type="match status" value="1"/>
</dbReference>
<protein>
    <submittedName>
        <fullName evidence="1">HAD family phosphatase</fullName>
    </submittedName>
</protein>
<dbReference type="NCBIfam" id="TIGR01484">
    <property type="entry name" value="HAD-SF-IIB"/>
    <property type="match status" value="1"/>
</dbReference>
<dbReference type="GO" id="GO:0005829">
    <property type="term" value="C:cytosol"/>
    <property type="evidence" value="ECO:0007669"/>
    <property type="project" value="TreeGrafter"/>
</dbReference>
<evidence type="ECO:0000313" key="2">
    <source>
        <dbReference type="Proteomes" id="UP000267430"/>
    </source>
</evidence>
<dbReference type="InterPro" id="IPR006379">
    <property type="entry name" value="HAD-SF_hydro_IIB"/>
</dbReference>
<keyword evidence="2" id="KW-1185">Reference proteome</keyword>
<comment type="caution">
    <text evidence="1">The sequence shown here is derived from an EMBL/GenBank/DDBJ whole genome shotgun (WGS) entry which is preliminary data.</text>
</comment>
<dbReference type="PANTHER" id="PTHR10000:SF55">
    <property type="entry name" value="5-AMINO-6-(5-PHOSPHO-D-RIBITYLAMINO)URACIL PHOSPHATASE YCSE"/>
    <property type="match status" value="1"/>
</dbReference>
<dbReference type="GO" id="GO:0000287">
    <property type="term" value="F:magnesium ion binding"/>
    <property type="evidence" value="ECO:0007669"/>
    <property type="project" value="TreeGrafter"/>
</dbReference>
<organism evidence="1 2">
    <name type="scientific">Peribacillus cavernae</name>
    <dbReference type="NCBI Taxonomy" id="1674310"/>
    <lineage>
        <taxon>Bacteria</taxon>
        <taxon>Bacillati</taxon>
        <taxon>Bacillota</taxon>
        <taxon>Bacilli</taxon>
        <taxon>Bacillales</taxon>
        <taxon>Bacillaceae</taxon>
        <taxon>Peribacillus</taxon>
    </lineage>
</organism>
<dbReference type="CDD" id="cd07516">
    <property type="entry name" value="HAD_Pase"/>
    <property type="match status" value="1"/>
</dbReference>
<dbReference type="PANTHER" id="PTHR10000">
    <property type="entry name" value="PHOSPHOSERINE PHOSPHATASE"/>
    <property type="match status" value="1"/>
</dbReference>
<dbReference type="OrthoDB" id="9806027at2"/>
<dbReference type="NCBIfam" id="TIGR00099">
    <property type="entry name" value="Cof-subfamily"/>
    <property type="match status" value="1"/>
</dbReference>
<dbReference type="InterPro" id="IPR036412">
    <property type="entry name" value="HAD-like_sf"/>
</dbReference>
<dbReference type="SFLD" id="SFLDG01144">
    <property type="entry name" value="C2.B.4:_PGP_Like"/>
    <property type="match status" value="1"/>
</dbReference>
<reference evidence="1 2" key="1">
    <citation type="submission" date="2018-12" db="EMBL/GenBank/DDBJ databases">
        <title>Bacillus chawlae sp. nov., Bacillus glennii sp. nov., and Bacillus saganii sp. nov. Isolated from the Vehicle Assembly Building at Kennedy Space Center where the Viking Spacecraft were Assembled.</title>
        <authorList>
            <person name="Seuylemezian A."/>
            <person name="Vaishampayan P."/>
        </authorList>
    </citation>
    <scope>NUCLEOTIDE SEQUENCE [LARGE SCALE GENOMIC DNA]</scope>
    <source>
        <strain evidence="1 2">L5</strain>
    </source>
</reference>
<dbReference type="AlphaFoldDB" id="A0A433HTB4"/>
<dbReference type="Gene3D" id="3.30.1240.10">
    <property type="match status" value="1"/>
</dbReference>